<dbReference type="GO" id="GO:0030705">
    <property type="term" value="P:cytoskeleton-dependent intracellular transport"/>
    <property type="evidence" value="ECO:0007669"/>
    <property type="project" value="TreeGrafter"/>
</dbReference>
<dbReference type="AlphaFoldDB" id="A0A3P6VCK5"/>
<dbReference type="Proteomes" id="UP000281553">
    <property type="component" value="Unassembled WGS sequence"/>
</dbReference>
<dbReference type="Gene3D" id="1.10.418.10">
    <property type="entry name" value="Calponin-like domain"/>
    <property type="match status" value="1"/>
</dbReference>
<name>A0A3P6VCK5_DIBLA</name>
<keyword evidence="1" id="KW-0175">Coiled coil</keyword>
<keyword evidence="4" id="KW-1185">Reference proteome</keyword>
<feature type="compositionally biased region" description="Basic and acidic residues" evidence="2">
    <location>
        <begin position="233"/>
        <end position="244"/>
    </location>
</feature>
<feature type="region of interest" description="Disordered" evidence="2">
    <location>
        <begin position="164"/>
        <end position="190"/>
    </location>
</feature>
<dbReference type="OrthoDB" id="6278403at2759"/>
<dbReference type="GO" id="GO:0005737">
    <property type="term" value="C:cytoplasm"/>
    <property type="evidence" value="ECO:0007669"/>
    <property type="project" value="TreeGrafter"/>
</dbReference>
<protein>
    <recommendedName>
        <fullName evidence="5">HOOK N-terminal domain-containing protein</fullName>
    </recommendedName>
</protein>
<dbReference type="SUPFAM" id="SSF116907">
    <property type="entry name" value="Hook domain"/>
    <property type="match status" value="1"/>
</dbReference>
<dbReference type="PANTHER" id="PTHR18947">
    <property type="entry name" value="HOOK PROTEINS"/>
    <property type="match status" value="1"/>
</dbReference>
<dbReference type="GO" id="GO:0005815">
    <property type="term" value="C:microtubule organizing center"/>
    <property type="evidence" value="ECO:0007669"/>
    <property type="project" value="TreeGrafter"/>
</dbReference>
<sequence length="576" mass="65063">MFTSLAILKRYIYFCGIESHRDPESKIRLERDSTTPEWSKRQHTISKLEVAYEEFARILPGAAVVEMEKAVLLLLLAAIKCEHREYFIRQIMEELNADVQRGIMQSITYFTDGHDGVQSLAGIHDLNPELELTVTRAISNREELYFRLAEEVILRICDRHPDWTPTKGRYSDGEGPTSSPKEKNGAKRSHSMASLLDLLGGSFKGTCPSSDAGVSDPDTGGRIRHQSGSNLAIREEDTQGDGKKSAAAVVEASDEDKGQHLIDLMEGGSLDRFLASVHNSEQTDELAELHEQLCESQRELSQLRDERARLADAAIRCQELGEEITVLTEECENLKLQVSKENEEGTKLRLLEEKLLEKSKRILDLEWQHDKDLEEIQWMRNELTDLQLKTISSARLQQMSPQSGEGNDEISEINEQLNLLLPDQPAEAGPFSIDLPTPPPPSAIEGDSQITQVGITSRLRSLNMLGIDLVIDFESYERRLNAIEKQLFQSLRLSDQFAGRNLVNAEEQKNSGLSNQEVSCEGNRKLTETLDNVMCHLEKLAMDIAKTSNANRRRELRHELVFFLSYFSSAHANWTF</sequence>
<dbReference type="EMBL" id="UYRU01044761">
    <property type="protein sequence ID" value="VDK87664.1"/>
    <property type="molecule type" value="Genomic_DNA"/>
</dbReference>
<dbReference type="GO" id="GO:0008017">
    <property type="term" value="F:microtubule binding"/>
    <property type="evidence" value="ECO:0007669"/>
    <property type="project" value="TreeGrafter"/>
</dbReference>
<reference evidence="3 4" key="1">
    <citation type="submission" date="2018-11" db="EMBL/GenBank/DDBJ databases">
        <authorList>
            <consortium name="Pathogen Informatics"/>
        </authorList>
    </citation>
    <scope>NUCLEOTIDE SEQUENCE [LARGE SCALE GENOMIC DNA]</scope>
</reference>
<accession>A0A3P6VCK5</accession>
<evidence type="ECO:0000256" key="1">
    <source>
        <dbReference type="SAM" id="Coils"/>
    </source>
</evidence>
<evidence type="ECO:0008006" key="5">
    <source>
        <dbReference type="Google" id="ProtNLM"/>
    </source>
</evidence>
<organism evidence="3 4">
    <name type="scientific">Dibothriocephalus latus</name>
    <name type="common">Fish tapeworm</name>
    <name type="synonym">Diphyllobothrium latum</name>
    <dbReference type="NCBI Taxonomy" id="60516"/>
    <lineage>
        <taxon>Eukaryota</taxon>
        <taxon>Metazoa</taxon>
        <taxon>Spiralia</taxon>
        <taxon>Lophotrochozoa</taxon>
        <taxon>Platyhelminthes</taxon>
        <taxon>Cestoda</taxon>
        <taxon>Eucestoda</taxon>
        <taxon>Diphyllobothriidea</taxon>
        <taxon>Diphyllobothriidae</taxon>
        <taxon>Dibothriocephalus</taxon>
    </lineage>
</organism>
<evidence type="ECO:0000313" key="3">
    <source>
        <dbReference type="EMBL" id="VDK87664.1"/>
    </source>
</evidence>
<feature type="region of interest" description="Disordered" evidence="2">
    <location>
        <begin position="207"/>
        <end position="244"/>
    </location>
</feature>
<gene>
    <name evidence="3" type="ORF">DILT_LOCUS4057</name>
</gene>
<dbReference type="GO" id="GO:0051959">
    <property type="term" value="F:dynein light intermediate chain binding"/>
    <property type="evidence" value="ECO:0007669"/>
    <property type="project" value="TreeGrafter"/>
</dbReference>
<dbReference type="InterPro" id="IPR036872">
    <property type="entry name" value="CH_dom_sf"/>
</dbReference>
<evidence type="ECO:0000313" key="4">
    <source>
        <dbReference type="Proteomes" id="UP000281553"/>
    </source>
</evidence>
<dbReference type="GO" id="GO:0031122">
    <property type="term" value="P:cytoplasmic microtubule organization"/>
    <property type="evidence" value="ECO:0007669"/>
    <property type="project" value="TreeGrafter"/>
</dbReference>
<feature type="coiled-coil region" evidence="1">
    <location>
        <begin position="286"/>
        <end position="368"/>
    </location>
</feature>
<evidence type="ECO:0000256" key="2">
    <source>
        <dbReference type="SAM" id="MobiDB-lite"/>
    </source>
</evidence>
<dbReference type="PANTHER" id="PTHR18947:SF28">
    <property type="entry name" value="GIRDIN, ISOFORM A"/>
    <property type="match status" value="1"/>
</dbReference>
<proteinExistence type="predicted"/>